<dbReference type="SUPFAM" id="SSF54452">
    <property type="entry name" value="MHC antigen-recognition domain"/>
    <property type="match status" value="1"/>
</dbReference>
<dbReference type="InterPro" id="IPR011162">
    <property type="entry name" value="MHC_I/II-like_Ag-recog"/>
</dbReference>
<dbReference type="InterPro" id="IPR050208">
    <property type="entry name" value="MHC_class-I_related"/>
</dbReference>
<keyword evidence="1" id="KW-0325">Glycoprotein</keyword>
<dbReference type="GO" id="GO:0009897">
    <property type="term" value="C:external side of plasma membrane"/>
    <property type="evidence" value="ECO:0007669"/>
    <property type="project" value="TreeGrafter"/>
</dbReference>
<feature type="domain" description="Ig-like" evidence="2">
    <location>
        <begin position="208"/>
        <end position="299"/>
    </location>
</feature>
<dbReference type="OrthoDB" id="8936120at2759"/>
<protein>
    <submittedName>
        <fullName evidence="4">Class I histocompatibility antigen, F10 alpha chain-like</fullName>
    </submittedName>
</protein>
<dbReference type="RefSeq" id="XP_030621567.1">
    <property type="nucleotide sequence ID" value="XM_030765707.1"/>
</dbReference>
<reference evidence="4" key="1">
    <citation type="submission" date="2025-08" db="UniProtKB">
        <authorList>
            <consortium name="RefSeq"/>
        </authorList>
    </citation>
    <scope>IDENTIFICATION</scope>
</reference>
<dbReference type="GeneID" id="115805194"/>
<gene>
    <name evidence="4" type="primary">LOC115805194</name>
</gene>
<dbReference type="Pfam" id="PF07654">
    <property type="entry name" value="C1-set"/>
    <property type="match status" value="1"/>
</dbReference>
<dbReference type="Gene3D" id="2.60.40.10">
    <property type="entry name" value="Immunoglobulins"/>
    <property type="match status" value="1"/>
</dbReference>
<dbReference type="Gene3D" id="3.30.500.10">
    <property type="entry name" value="MHC class I-like antigen recognition-like"/>
    <property type="match status" value="1"/>
</dbReference>
<dbReference type="InterPro" id="IPR037055">
    <property type="entry name" value="MHC_I-like_Ag-recog_sf"/>
</dbReference>
<dbReference type="InterPro" id="IPR013783">
    <property type="entry name" value="Ig-like_fold"/>
</dbReference>
<evidence type="ECO:0000256" key="1">
    <source>
        <dbReference type="ARBA" id="ARBA00023180"/>
    </source>
</evidence>
<dbReference type="PANTHER" id="PTHR16675">
    <property type="entry name" value="MHC CLASS I-RELATED"/>
    <property type="match status" value="1"/>
</dbReference>
<name>A0A6J2UQK3_CHACN</name>
<dbReference type="InterPro" id="IPR003597">
    <property type="entry name" value="Ig_C1-set"/>
</dbReference>
<dbReference type="InterPro" id="IPR036179">
    <property type="entry name" value="Ig-like_dom_sf"/>
</dbReference>
<dbReference type="PROSITE" id="PS50835">
    <property type="entry name" value="IG_LIKE"/>
    <property type="match status" value="1"/>
</dbReference>
<organism evidence="3 4">
    <name type="scientific">Chanos chanos</name>
    <name type="common">Milkfish</name>
    <name type="synonym">Mugil chanos</name>
    <dbReference type="NCBI Taxonomy" id="29144"/>
    <lineage>
        <taxon>Eukaryota</taxon>
        <taxon>Metazoa</taxon>
        <taxon>Chordata</taxon>
        <taxon>Craniata</taxon>
        <taxon>Vertebrata</taxon>
        <taxon>Euteleostomi</taxon>
        <taxon>Actinopterygii</taxon>
        <taxon>Neopterygii</taxon>
        <taxon>Teleostei</taxon>
        <taxon>Ostariophysi</taxon>
        <taxon>Gonorynchiformes</taxon>
        <taxon>Chanidae</taxon>
        <taxon>Chanos</taxon>
    </lineage>
</organism>
<dbReference type="SUPFAM" id="SSF48726">
    <property type="entry name" value="Immunoglobulin"/>
    <property type="match status" value="1"/>
</dbReference>
<evidence type="ECO:0000313" key="3">
    <source>
        <dbReference type="Proteomes" id="UP000504632"/>
    </source>
</evidence>
<dbReference type="AlphaFoldDB" id="A0A6J2UQK3"/>
<dbReference type="Proteomes" id="UP000504632">
    <property type="component" value="Chromosome 1"/>
</dbReference>
<dbReference type="PANTHER" id="PTHR16675:SF191">
    <property type="entry name" value="CLASS I HISTOCOMPATIBILITY ANTIGEN, F10 ALPHA CHAIN-LIKE-RELATED"/>
    <property type="match status" value="1"/>
</dbReference>
<dbReference type="GO" id="GO:0006955">
    <property type="term" value="P:immune response"/>
    <property type="evidence" value="ECO:0007669"/>
    <property type="project" value="TreeGrafter"/>
</dbReference>
<proteinExistence type="predicted"/>
<accession>A0A6J2UQK3</accession>
<dbReference type="GO" id="GO:0005615">
    <property type="term" value="C:extracellular space"/>
    <property type="evidence" value="ECO:0007669"/>
    <property type="project" value="TreeGrafter"/>
</dbReference>
<sequence>MTVRYRDRMTATAALIRLSISCAVSRVSHSLWSYATYILGDTAQPKFSLVLMLDDVQVGHYNSSEKRYIPQGHKSSSSGNEKAEEEDISRVFGVLYNSMKYGAVQFKHCLNVTDGMHVLQRLARCEMVNGTPGLTVTKNSLDGLVGDDITFDVNEEHFQVNERWPSDCYRTNIENDEWFIKTMYHPVCIKYLTKYLKEENPVMRRVKPTVSLFKKTLTDPGGILVTCLATGFYPRHINLTLLRDGQSVSEDQITGGILLPNGDDTYQMRKSLEISEEELREKHKYTCTTTHLSLDNKLEKHIGSVYQFYISILSVS</sequence>
<dbReference type="InterPro" id="IPR007110">
    <property type="entry name" value="Ig-like_dom"/>
</dbReference>
<evidence type="ECO:0000313" key="4">
    <source>
        <dbReference type="RefSeq" id="XP_030621567.1"/>
    </source>
</evidence>
<dbReference type="InParanoid" id="A0A6J2UQK3"/>
<keyword evidence="3" id="KW-1185">Reference proteome</keyword>
<dbReference type="SMART" id="SM00407">
    <property type="entry name" value="IGc1"/>
    <property type="match status" value="1"/>
</dbReference>
<evidence type="ECO:0000259" key="2">
    <source>
        <dbReference type="PROSITE" id="PS50835"/>
    </source>
</evidence>